<comment type="caution">
    <text evidence="1">Lacks conserved residue(s) required for the propagation of feature annotation.</text>
</comment>
<feature type="disulfide bond" evidence="1">
    <location>
        <begin position="51"/>
        <end position="68"/>
    </location>
</feature>
<feature type="compositionally biased region" description="Low complexity" evidence="2">
    <location>
        <begin position="242"/>
        <end position="255"/>
    </location>
</feature>
<accession>A0AAV2H9H9</accession>
<feature type="compositionally biased region" description="Polar residues" evidence="2">
    <location>
        <begin position="339"/>
        <end position="356"/>
    </location>
</feature>
<feature type="region of interest" description="Disordered" evidence="2">
    <location>
        <begin position="313"/>
        <end position="369"/>
    </location>
</feature>
<evidence type="ECO:0000256" key="1">
    <source>
        <dbReference type="PROSITE-ProRule" id="PRU00076"/>
    </source>
</evidence>
<evidence type="ECO:0000259" key="4">
    <source>
        <dbReference type="PROSITE" id="PS50026"/>
    </source>
</evidence>
<dbReference type="EMBL" id="CAXITT010000066">
    <property type="protein sequence ID" value="CAL1530287.1"/>
    <property type="molecule type" value="Genomic_DNA"/>
</dbReference>
<feature type="compositionally biased region" description="Polar residues" evidence="2">
    <location>
        <begin position="313"/>
        <end position="327"/>
    </location>
</feature>
<dbReference type="InterPro" id="IPR000742">
    <property type="entry name" value="EGF"/>
</dbReference>
<organism evidence="5 6">
    <name type="scientific">Lymnaea stagnalis</name>
    <name type="common">Great pond snail</name>
    <name type="synonym">Helix stagnalis</name>
    <dbReference type="NCBI Taxonomy" id="6523"/>
    <lineage>
        <taxon>Eukaryota</taxon>
        <taxon>Metazoa</taxon>
        <taxon>Spiralia</taxon>
        <taxon>Lophotrochozoa</taxon>
        <taxon>Mollusca</taxon>
        <taxon>Gastropoda</taxon>
        <taxon>Heterobranchia</taxon>
        <taxon>Euthyneura</taxon>
        <taxon>Panpulmonata</taxon>
        <taxon>Hygrophila</taxon>
        <taxon>Lymnaeoidea</taxon>
        <taxon>Lymnaeidae</taxon>
        <taxon>Lymnaea</taxon>
    </lineage>
</organism>
<feature type="compositionally biased region" description="Low complexity" evidence="2">
    <location>
        <begin position="133"/>
        <end position="163"/>
    </location>
</feature>
<proteinExistence type="predicted"/>
<evidence type="ECO:0000313" key="6">
    <source>
        <dbReference type="Proteomes" id="UP001497497"/>
    </source>
</evidence>
<evidence type="ECO:0000256" key="2">
    <source>
        <dbReference type="SAM" id="MobiDB-lite"/>
    </source>
</evidence>
<name>A0AAV2H9H9_LYMST</name>
<evidence type="ECO:0000256" key="3">
    <source>
        <dbReference type="SAM" id="SignalP"/>
    </source>
</evidence>
<feature type="region of interest" description="Disordered" evidence="2">
    <location>
        <begin position="128"/>
        <end position="255"/>
    </location>
</feature>
<feature type="compositionally biased region" description="Low complexity" evidence="2">
    <location>
        <begin position="171"/>
        <end position="182"/>
    </location>
</feature>
<reference evidence="5 6" key="1">
    <citation type="submission" date="2024-04" db="EMBL/GenBank/DDBJ databases">
        <authorList>
            <consortium name="Genoscope - CEA"/>
            <person name="William W."/>
        </authorList>
    </citation>
    <scope>NUCLEOTIDE SEQUENCE [LARGE SCALE GENOMIC DNA]</scope>
</reference>
<protein>
    <recommendedName>
        <fullName evidence="4">EGF-like domain-containing protein</fullName>
    </recommendedName>
</protein>
<evidence type="ECO:0000313" key="5">
    <source>
        <dbReference type="EMBL" id="CAL1530287.1"/>
    </source>
</evidence>
<keyword evidence="1" id="KW-1015">Disulfide bond</keyword>
<feature type="domain" description="EGF-like" evidence="4">
    <location>
        <begin position="40"/>
        <end position="81"/>
    </location>
</feature>
<feature type="compositionally biased region" description="Polar residues" evidence="2">
    <location>
        <begin position="206"/>
        <end position="235"/>
    </location>
</feature>
<feature type="compositionally biased region" description="Polar residues" evidence="2">
    <location>
        <begin position="188"/>
        <end position="198"/>
    </location>
</feature>
<dbReference type="Proteomes" id="UP001497497">
    <property type="component" value="Unassembled WGS sequence"/>
</dbReference>
<keyword evidence="3" id="KW-0732">Signal</keyword>
<sequence length="369" mass="37733">MTCTVFASGLLAAVCLMGAAWCATLRPVMESGTLKCNLRNRDPCANFPDLCSTVGGSCVVKGPCQYECVCPTSGRPGGNCSPKAAAGSAVVADKVTDLRPAETESLLVFSPGLFWDLNHVDSRGELIRSSQQTAPPAKTSTTTTTLKTTTASTTSTTTKPTTTSNAAQPMTTTASSQQVTTAEDGLTTLDTANASADNGSDDQRFTTETSGTDDVSQPQGDTTLSLSSGDVTTSDAVDVDNASSPASSPSSSPLISSLYPAPAAVKSRDNTAAAASGSPASEIHDILEKIKTSFELLTSHILASESSNATAKSHVVSDTSGQPSLQATGVARPADKLSSKTSADQVQRDTTSSPVHSSLHAVTKSTVKV</sequence>
<gene>
    <name evidence="5" type="ORF">GSLYS_00004420001</name>
</gene>
<keyword evidence="6" id="KW-1185">Reference proteome</keyword>
<keyword evidence="1" id="KW-0245">EGF-like domain</keyword>
<feature type="signal peptide" evidence="3">
    <location>
        <begin position="1"/>
        <end position="22"/>
    </location>
</feature>
<feature type="chain" id="PRO_5043326544" description="EGF-like domain-containing protein" evidence="3">
    <location>
        <begin position="23"/>
        <end position="369"/>
    </location>
</feature>
<dbReference type="PROSITE" id="PS50026">
    <property type="entry name" value="EGF_3"/>
    <property type="match status" value="1"/>
</dbReference>
<dbReference type="AlphaFoldDB" id="A0AAV2H9H9"/>
<comment type="caution">
    <text evidence="5">The sequence shown here is derived from an EMBL/GenBank/DDBJ whole genome shotgun (WGS) entry which is preliminary data.</text>
</comment>